<dbReference type="PANTHER" id="PTHR30519">
    <property type="entry name" value="5-METHYLTETRAHYDROPTEROYLTRIGLUTAMATE--HOMOCYSTEINE METHYLTRANSFERASE"/>
    <property type="match status" value="1"/>
</dbReference>
<feature type="domain" description="Cobalamin-independent methionine synthase MetE N-terminal" evidence="1">
    <location>
        <begin position="4"/>
        <end position="309"/>
    </location>
</feature>
<proteinExistence type="predicted"/>
<dbReference type="CDD" id="cd03312">
    <property type="entry name" value="CIMS_N_terminal_like"/>
    <property type="match status" value="1"/>
</dbReference>
<dbReference type="GO" id="GO:0032259">
    <property type="term" value="P:methylation"/>
    <property type="evidence" value="ECO:0007669"/>
    <property type="project" value="UniProtKB-KW"/>
</dbReference>
<dbReference type="SUPFAM" id="SSF51726">
    <property type="entry name" value="UROD/MetE-like"/>
    <property type="match status" value="1"/>
</dbReference>
<organism evidence="2 3">
    <name type="scientific">Vibrio ishigakensis</name>
    <dbReference type="NCBI Taxonomy" id="1481914"/>
    <lineage>
        <taxon>Bacteria</taxon>
        <taxon>Pseudomonadati</taxon>
        <taxon>Pseudomonadota</taxon>
        <taxon>Gammaproteobacteria</taxon>
        <taxon>Vibrionales</taxon>
        <taxon>Vibrionaceae</taxon>
        <taxon>Vibrio</taxon>
    </lineage>
</organism>
<dbReference type="Pfam" id="PF08267">
    <property type="entry name" value="Meth_synt_1"/>
    <property type="match status" value="1"/>
</dbReference>
<dbReference type="Gene3D" id="3.20.20.210">
    <property type="match status" value="1"/>
</dbReference>
<keyword evidence="2" id="KW-0489">Methyltransferase</keyword>
<gene>
    <name evidence="2" type="ORF">JCM19231_5368</name>
</gene>
<dbReference type="GO" id="GO:0008270">
    <property type="term" value="F:zinc ion binding"/>
    <property type="evidence" value="ECO:0007669"/>
    <property type="project" value="InterPro"/>
</dbReference>
<evidence type="ECO:0000313" key="3">
    <source>
        <dbReference type="Proteomes" id="UP000031671"/>
    </source>
</evidence>
<name>A0A0B8NWB3_9VIBR</name>
<sequence>MTKAHILGYPRIGEKRELKFALEAYWRGDSDLDTLLSVGKELRAKNWQAQADAGLDFVTVGDFAWYDHVLNTSLLLGHVPQRHRKHGINIDTLFTIARADTECDCGHAADMTKWFNTNYHYLVPEFSKSDTFELSWLQLFDEVKEAQALGHQVKVSLLGPLSYLYLGKTVEESFDQLCLLPQLLDTYQEILQRLSDLDVEWVQIDEPILALQLEPNWLEAFGFAYKALHGRVKLLLTTYFDHIEESFDTISKLPIDGLHLDLVAGSKQLNSIAPKIPTDWVLSLGVVNGRNVWRSDLGAWIEDLASIARDRKENLWIASSCSLLHSPVDLGSESQLSNPEWFAFAKQKLSEIAKLTSADG</sequence>
<dbReference type="Proteomes" id="UP000031671">
    <property type="component" value="Unassembled WGS sequence"/>
</dbReference>
<reference evidence="2 3" key="1">
    <citation type="submission" date="2015-01" db="EMBL/GenBank/DDBJ databases">
        <title>Vibrio sp. C1 JCM 19231 whole genome shotgun sequence.</title>
        <authorList>
            <person name="Sawabe T."/>
            <person name="Meirelles P."/>
            <person name="Feng G."/>
            <person name="Sayaka M."/>
            <person name="Hattori M."/>
            <person name="Ohkuma M."/>
        </authorList>
    </citation>
    <scope>NUCLEOTIDE SEQUENCE [LARGE SCALE GENOMIC DNA]</scope>
    <source>
        <strain evidence="3">JCM 19231</strain>
    </source>
</reference>
<protein>
    <submittedName>
        <fullName evidence="2">5-methyltetrahydropteroyltriglutamate-homocysteine methyltransferase</fullName>
        <ecNumber evidence="2">2.1.1.14</ecNumber>
    </submittedName>
</protein>
<dbReference type="AlphaFoldDB" id="A0A0B8NWB3"/>
<dbReference type="EMBL" id="BBRZ01000078">
    <property type="protein sequence ID" value="GAM58221.1"/>
    <property type="molecule type" value="Genomic_DNA"/>
</dbReference>
<keyword evidence="2" id="KW-0808">Transferase</keyword>
<reference evidence="2 3" key="2">
    <citation type="submission" date="2015-01" db="EMBL/GenBank/DDBJ databases">
        <authorList>
            <consortium name="NBRP consortium"/>
            <person name="Sawabe T."/>
            <person name="Meirelles P."/>
            <person name="Feng G."/>
            <person name="Sayaka M."/>
            <person name="Hattori M."/>
            <person name="Ohkuma M."/>
        </authorList>
    </citation>
    <scope>NUCLEOTIDE SEQUENCE [LARGE SCALE GENOMIC DNA]</scope>
    <source>
        <strain evidence="3">JCM 19231</strain>
    </source>
</reference>
<dbReference type="InterPro" id="IPR038071">
    <property type="entry name" value="UROD/MetE-like_sf"/>
</dbReference>
<evidence type="ECO:0000313" key="2">
    <source>
        <dbReference type="EMBL" id="GAM58221.1"/>
    </source>
</evidence>
<keyword evidence="3" id="KW-1185">Reference proteome</keyword>
<dbReference type="GO" id="GO:0008652">
    <property type="term" value="P:amino acid biosynthetic process"/>
    <property type="evidence" value="ECO:0007669"/>
    <property type="project" value="InterPro"/>
</dbReference>
<dbReference type="EC" id="2.1.1.14" evidence="2"/>
<dbReference type="GO" id="GO:0003871">
    <property type="term" value="F:5-methyltetrahydropteroyltriglutamate-homocysteine S-methyltransferase activity"/>
    <property type="evidence" value="ECO:0007669"/>
    <property type="project" value="UniProtKB-EC"/>
</dbReference>
<dbReference type="InterPro" id="IPR013215">
    <property type="entry name" value="Cbl-indep_Met_Synth_N"/>
</dbReference>
<accession>A0A0B8NWB3</accession>
<evidence type="ECO:0000259" key="1">
    <source>
        <dbReference type="Pfam" id="PF08267"/>
    </source>
</evidence>
<comment type="caution">
    <text evidence="2">The sequence shown here is derived from an EMBL/GenBank/DDBJ whole genome shotgun (WGS) entry which is preliminary data.</text>
</comment>